<dbReference type="OMA" id="WDEFLFQ"/>
<keyword evidence="2" id="KW-1185">Reference proteome</keyword>
<dbReference type="EMBL" id="UYRX01000392">
    <property type="protein sequence ID" value="VDK81479.1"/>
    <property type="molecule type" value="Genomic_DNA"/>
</dbReference>
<evidence type="ECO:0008006" key="3">
    <source>
        <dbReference type="Google" id="ProtNLM"/>
    </source>
</evidence>
<accession>A0A3P6TDR2</accession>
<dbReference type="AlphaFoldDB" id="A0A3P6TDR2"/>
<evidence type="ECO:0000313" key="1">
    <source>
        <dbReference type="EMBL" id="VDK81479.1"/>
    </source>
</evidence>
<reference evidence="1 2" key="1">
    <citation type="submission" date="2018-08" db="EMBL/GenBank/DDBJ databases">
        <authorList>
            <person name="Laetsch R D."/>
            <person name="Stevens L."/>
            <person name="Kumar S."/>
            <person name="Blaxter L. M."/>
        </authorList>
    </citation>
    <scope>NUCLEOTIDE SEQUENCE [LARGE SCALE GENOMIC DNA]</scope>
</reference>
<dbReference type="OrthoDB" id="5827566at2759"/>
<organism evidence="1 2">
    <name type="scientific">Litomosoides sigmodontis</name>
    <name type="common">Filarial nematode worm</name>
    <dbReference type="NCBI Taxonomy" id="42156"/>
    <lineage>
        <taxon>Eukaryota</taxon>
        <taxon>Metazoa</taxon>
        <taxon>Ecdysozoa</taxon>
        <taxon>Nematoda</taxon>
        <taxon>Chromadorea</taxon>
        <taxon>Rhabditida</taxon>
        <taxon>Spirurina</taxon>
        <taxon>Spiruromorpha</taxon>
        <taxon>Filarioidea</taxon>
        <taxon>Onchocercidae</taxon>
        <taxon>Litomosoides</taxon>
    </lineage>
</organism>
<evidence type="ECO:0000313" key="2">
    <source>
        <dbReference type="Proteomes" id="UP000277928"/>
    </source>
</evidence>
<gene>
    <name evidence="1" type="ORF">NLS_LOCUS5311</name>
</gene>
<sequence length="94" mass="10513">MFFKTHSIWEIMQLQVFIVSAKIGKTVRIHGLLACGGVSVLGARLKLYDGAGLKDDGTIANYWDEFLFQVRNIDSSKLYLTIDHHCDGGILNEV</sequence>
<name>A0A3P6TDR2_LITSI</name>
<proteinExistence type="predicted"/>
<dbReference type="Proteomes" id="UP000277928">
    <property type="component" value="Unassembled WGS sequence"/>
</dbReference>
<protein>
    <recommendedName>
        <fullName evidence="3">C2 domain-containing protein</fullName>
    </recommendedName>
</protein>